<reference evidence="1 2" key="1">
    <citation type="submission" date="2016-02" db="EMBL/GenBank/DDBJ databases">
        <title>Comparison of Clostridium stercorarium subspecies using comparative genomics and transcriptomics.</title>
        <authorList>
            <person name="Schellenberg J."/>
            <person name="Thallinger G."/>
            <person name="Levin D.B."/>
            <person name="Zhang X."/>
            <person name="Alvare G."/>
            <person name="Fristensky B."/>
            <person name="Sparling R."/>
        </authorList>
    </citation>
    <scope>NUCLEOTIDE SEQUENCE [LARGE SCALE GENOMIC DNA]</scope>
    <source>
        <strain evidence="1 2">DSM 9219</strain>
    </source>
</reference>
<gene>
    <name evidence="1" type="ORF">CSTERLE_05805</name>
</gene>
<evidence type="ECO:0000313" key="2">
    <source>
        <dbReference type="Proteomes" id="UP000092931"/>
    </source>
</evidence>
<name>A0A1B1YK64_THEST</name>
<accession>A0A1B1YK64</accession>
<dbReference type="EMBL" id="CP014673">
    <property type="protein sequence ID" value="ANX01124.1"/>
    <property type="molecule type" value="Genomic_DNA"/>
</dbReference>
<evidence type="ECO:0000313" key="1">
    <source>
        <dbReference type="EMBL" id="ANX01124.1"/>
    </source>
</evidence>
<proteinExistence type="predicted"/>
<dbReference type="RefSeq" id="WP_015484978.1">
    <property type="nucleotide sequence ID" value="NZ_CP014673.1"/>
</dbReference>
<organism evidence="1 2">
    <name type="scientific">Thermoclostridium stercorarium subsp. leptospartum DSM 9219</name>
    <dbReference type="NCBI Taxonomy" id="1346611"/>
    <lineage>
        <taxon>Bacteria</taxon>
        <taxon>Bacillati</taxon>
        <taxon>Bacillota</taxon>
        <taxon>Clostridia</taxon>
        <taxon>Eubacteriales</taxon>
        <taxon>Oscillospiraceae</taxon>
        <taxon>Thermoclostridium</taxon>
    </lineage>
</organism>
<protein>
    <submittedName>
        <fullName evidence="1">Uncharacterized protein</fullName>
    </submittedName>
</protein>
<sequence length="112" mass="12554">MNEAALIIGGIPFYDTPSDIEGSPYWVDLWASVNGYKIGLQIKPNSYKSASMAIYTGKSRTSQEKGHKLFQQKYGGKVFIIVPKEGKVDAITEQKIIDEYNRLLSMPKGKHE</sequence>
<dbReference type="AlphaFoldDB" id="A0A1B1YK64"/>
<dbReference type="Proteomes" id="UP000092931">
    <property type="component" value="Chromosome"/>
</dbReference>